<proteinExistence type="predicted"/>
<dbReference type="EMBL" id="JBHSMJ010000017">
    <property type="protein sequence ID" value="MFC5449060.1"/>
    <property type="molecule type" value="Genomic_DNA"/>
</dbReference>
<protein>
    <recommendedName>
        <fullName evidence="3">Immunity protein 43 domain-containing protein</fullName>
    </recommendedName>
</protein>
<comment type="caution">
    <text evidence="1">The sequence shown here is derived from an EMBL/GenBank/DDBJ whole genome shotgun (WGS) entry which is preliminary data.</text>
</comment>
<name>A0ABW0K726_9BACL</name>
<dbReference type="RefSeq" id="WP_377524603.1">
    <property type="nucleotide sequence ID" value="NZ_JBHSMJ010000017.1"/>
</dbReference>
<organism evidence="1 2">
    <name type="scientific">Paenibacillus aestuarii</name>
    <dbReference type="NCBI Taxonomy" id="516965"/>
    <lineage>
        <taxon>Bacteria</taxon>
        <taxon>Bacillati</taxon>
        <taxon>Bacillota</taxon>
        <taxon>Bacilli</taxon>
        <taxon>Bacillales</taxon>
        <taxon>Paenibacillaceae</taxon>
        <taxon>Paenibacillus</taxon>
    </lineage>
</organism>
<reference evidence="2" key="1">
    <citation type="journal article" date="2019" name="Int. J. Syst. Evol. Microbiol.">
        <title>The Global Catalogue of Microorganisms (GCM) 10K type strain sequencing project: providing services to taxonomists for standard genome sequencing and annotation.</title>
        <authorList>
            <consortium name="The Broad Institute Genomics Platform"/>
            <consortium name="The Broad Institute Genome Sequencing Center for Infectious Disease"/>
            <person name="Wu L."/>
            <person name="Ma J."/>
        </authorList>
    </citation>
    <scope>NUCLEOTIDE SEQUENCE [LARGE SCALE GENOMIC DNA]</scope>
    <source>
        <strain evidence="2">KACC 11904</strain>
    </source>
</reference>
<dbReference type="Proteomes" id="UP001596044">
    <property type="component" value="Unassembled WGS sequence"/>
</dbReference>
<gene>
    <name evidence="1" type="ORF">ACFPOG_12365</name>
</gene>
<sequence>MKFLYEQFAGNQRVNMAESEINEILKSYDDFNTWGYMGVPNEDSPLNTFYLVPKTPIATPPVYMNIAESEIDYRLLAGVIANDTDSYFFCEYYYSYDEFKNTQHRGTFKIKICQENKKILDWIVKKRFLLLMSRSPKTYEMFNIEALISYFTKHPGITLEIKDIAGLAFHNDYLNLIDPNKRGA</sequence>
<evidence type="ECO:0000313" key="1">
    <source>
        <dbReference type="EMBL" id="MFC5449060.1"/>
    </source>
</evidence>
<keyword evidence="2" id="KW-1185">Reference proteome</keyword>
<evidence type="ECO:0000313" key="2">
    <source>
        <dbReference type="Proteomes" id="UP001596044"/>
    </source>
</evidence>
<accession>A0ABW0K726</accession>
<evidence type="ECO:0008006" key="3">
    <source>
        <dbReference type="Google" id="ProtNLM"/>
    </source>
</evidence>